<organism evidence="12 13">
    <name type="scientific">Tricholomella constricta</name>
    <dbReference type="NCBI Taxonomy" id="117010"/>
    <lineage>
        <taxon>Eukaryota</taxon>
        <taxon>Fungi</taxon>
        <taxon>Dikarya</taxon>
        <taxon>Basidiomycota</taxon>
        <taxon>Agaricomycotina</taxon>
        <taxon>Agaricomycetes</taxon>
        <taxon>Agaricomycetidae</taxon>
        <taxon>Agaricales</taxon>
        <taxon>Tricholomatineae</taxon>
        <taxon>Lyophyllaceae</taxon>
        <taxon>Tricholomella</taxon>
    </lineage>
</organism>
<proteinExistence type="inferred from homology"/>
<keyword evidence="13" id="KW-1185">Reference proteome</keyword>
<comment type="subcellular location">
    <subcellularLocation>
        <location evidence="1">Mitochondrion membrane</location>
        <topology evidence="1">Multi-pass membrane protein</topology>
    </subcellularLocation>
</comment>
<dbReference type="PANTHER" id="PTHR45624:SF12">
    <property type="entry name" value="MITOCHONDRIAL ORNITHINE TRANSPORTER 1"/>
    <property type="match status" value="1"/>
</dbReference>
<keyword evidence="4 9" id="KW-0812">Transmembrane</keyword>
<evidence type="ECO:0000256" key="4">
    <source>
        <dbReference type="ARBA" id="ARBA00022692"/>
    </source>
</evidence>
<keyword evidence="5" id="KW-0677">Repeat</keyword>
<evidence type="ECO:0000256" key="5">
    <source>
        <dbReference type="ARBA" id="ARBA00022737"/>
    </source>
</evidence>
<keyword evidence="3 10" id="KW-0813">Transport</keyword>
<reference evidence="12 13" key="1">
    <citation type="journal article" date="2020" name="ISME J.">
        <title>Uncovering the hidden diversity of litter-decomposition mechanisms in mushroom-forming fungi.</title>
        <authorList>
            <person name="Floudas D."/>
            <person name="Bentzer J."/>
            <person name="Ahren D."/>
            <person name="Johansson T."/>
            <person name="Persson P."/>
            <person name="Tunlid A."/>
        </authorList>
    </citation>
    <scope>NUCLEOTIDE SEQUENCE [LARGE SCALE GENOMIC DNA]</scope>
    <source>
        <strain evidence="12 13">CBS 661.87</strain>
    </source>
</reference>
<dbReference type="SUPFAM" id="SSF103506">
    <property type="entry name" value="Mitochondrial carrier"/>
    <property type="match status" value="1"/>
</dbReference>
<evidence type="ECO:0000256" key="11">
    <source>
        <dbReference type="SAM" id="Phobius"/>
    </source>
</evidence>
<dbReference type="Pfam" id="PF00153">
    <property type="entry name" value="Mito_carr"/>
    <property type="match status" value="3"/>
</dbReference>
<evidence type="ECO:0000313" key="12">
    <source>
        <dbReference type="EMBL" id="KAF5385976.1"/>
    </source>
</evidence>
<keyword evidence="7" id="KW-0496">Mitochondrion</keyword>
<feature type="repeat" description="Solcar" evidence="9">
    <location>
        <begin position="5"/>
        <end position="87"/>
    </location>
</feature>
<feature type="transmembrane region" description="Helical" evidence="11">
    <location>
        <begin position="209"/>
        <end position="227"/>
    </location>
</feature>
<gene>
    <name evidence="12" type="ORF">D9615_002271</name>
</gene>
<evidence type="ECO:0000256" key="2">
    <source>
        <dbReference type="ARBA" id="ARBA00006375"/>
    </source>
</evidence>
<feature type="repeat" description="Solcar" evidence="9">
    <location>
        <begin position="105"/>
        <end position="192"/>
    </location>
</feature>
<feature type="repeat" description="Solcar" evidence="9">
    <location>
        <begin position="204"/>
        <end position="294"/>
    </location>
</feature>
<evidence type="ECO:0000256" key="1">
    <source>
        <dbReference type="ARBA" id="ARBA00004225"/>
    </source>
</evidence>
<dbReference type="InterPro" id="IPR023395">
    <property type="entry name" value="MCP_dom_sf"/>
</dbReference>
<dbReference type="InterPro" id="IPR050567">
    <property type="entry name" value="Mitochondrial_Carrier"/>
</dbReference>
<dbReference type="GO" id="GO:1990575">
    <property type="term" value="P:mitochondrial L-ornithine transmembrane transport"/>
    <property type="evidence" value="ECO:0007669"/>
    <property type="project" value="TreeGrafter"/>
</dbReference>
<evidence type="ECO:0000256" key="7">
    <source>
        <dbReference type="ARBA" id="ARBA00023128"/>
    </source>
</evidence>
<dbReference type="InterPro" id="IPR018108">
    <property type="entry name" value="MCP_transmembrane"/>
</dbReference>
<keyword evidence="6 11" id="KW-1133">Transmembrane helix</keyword>
<dbReference type="OrthoDB" id="409586at2759"/>
<dbReference type="PANTHER" id="PTHR45624">
    <property type="entry name" value="MITOCHONDRIAL BASIC AMINO ACIDS TRANSPORTER-RELATED"/>
    <property type="match status" value="1"/>
</dbReference>
<dbReference type="Proteomes" id="UP000565441">
    <property type="component" value="Unassembled WGS sequence"/>
</dbReference>
<dbReference type="Gene3D" id="1.50.40.10">
    <property type="entry name" value="Mitochondrial carrier domain"/>
    <property type="match status" value="2"/>
</dbReference>
<accession>A0A8H5HMT1</accession>
<evidence type="ECO:0000313" key="13">
    <source>
        <dbReference type="Proteomes" id="UP000565441"/>
    </source>
</evidence>
<evidence type="ECO:0000256" key="6">
    <source>
        <dbReference type="ARBA" id="ARBA00022989"/>
    </source>
</evidence>
<dbReference type="EMBL" id="JAACJP010000003">
    <property type="protein sequence ID" value="KAF5385976.1"/>
    <property type="molecule type" value="Genomic_DNA"/>
</dbReference>
<evidence type="ECO:0000256" key="8">
    <source>
        <dbReference type="ARBA" id="ARBA00023136"/>
    </source>
</evidence>
<protein>
    <recommendedName>
        <fullName evidence="14">Mitochondrial carrier</fullName>
    </recommendedName>
</protein>
<name>A0A8H5HMT1_9AGAR</name>
<comment type="caution">
    <text evidence="12">The sequence shown here is derived from an EMBL/GenBank/DDBJ whole genome shotgun (WGS) entry which is preliminary data.</text>
</comment>
<dbReference type="PROSITE" id="PS50920">
    <property type="entry name" value="SOLCAR"/>
    <property type="match status" value="3"/>
</dbReference>
<comment type="similarity">
    <text evidence="2 10">Belongs to the mitochondrial carrier (TC 2.A.29) family.</text>
</comment>
<evidence type="ECO:0000256" key="10">
    <source>
        <dbReference type="RuleBase" id="RU000488"/>
    </source>
</evidence>
<dbReference type="GO" id="GO:0000064">
    <property type="term" value="F:L-ornithine transmembrane transporter activity"/>
    <property type="evidence" value="ECO:0007669"/>
    <property type="project" value="TreeGrafter"/>
</dbReference>
<dbReference type="GO" id="GO:0031966">
    <property type="term" value="C:mitochondrial membrane"/>
    <property type="evidence" value="ECO:0007669"/>
    <property type="project" value="UniProtKB-SubCell"/>
</dbReference>
<keyword evidence="8 9" id="KW-0472">Membrane</keyword>
<sequence>MSKTVTDLTAGTAGGIAQVLVGQPFDIVKVRMQTAPKGTYKGMMDCAGGILKNEGPLAFYKGTLTPLLGIGVCVSIQFGALEWTKRYFANQNRLNGAGGLNGGVLTSSQLFTAGVFAGLANGVVSGPVEHIRIRLQTQSNTNPTYAGPWDAIRKIYSGHGVAGIYKGQAVTLLREATGYGIYFMTYEKIVQWQMARKGIRRDQINPLNAVLYGATAGYALWAVIYPIDMIKSRMQTDGFSASTGQKYTSTLDCVRKVWRTEGIGAFTRGLGPTLIRSPFANGATFLGFEMANRLLNPS</sequence>
<evidence type="ECO:0000256" key="3">
    <source>
        <dbReference type="ARBA" id="ARBA00022448"/>
    </source>
</evidence>
<evidence type="ECO:0008006" key="14">
    <source>
        <dbReference type="Google" id="ProtNLM"/>
    </source>
</evidence>
<evidence type="ECO:0000256" key="9">
    <source>
        <dbReference type="PROSITE-ProRule" id="PRU00282"/>
    </source>
</evidence>
<dbReference type="AlphaFoldDB" id="A0A8H5HMT1"/>